<keyword evidence="2" id="KW-0732">Signal</keyword>
<sequence>MKVFGFLCLFLLIGTSACMYFGYSSKGLNPGVGSIENNDVTWIFKSRKLKEFVGPNEDEHVHLEDYRRIDPAPSSKAWIRPGPIQHGTPLQPFIPKTSPPPPGSQPKQGG</sequence>
<dbReference type="AlphaFoldDB" id="A0ABD3BKD6"/>
<dbReference type="PROSITE" id="PS51257">
    <property type="entry name" value="PROKAR_LIPOPROTEIN"/>
    <property type="match status" value="1"/>
</dbReference>
<name>A0ABD3BKD6_9LAMI</name>
<dbReference type="PANTHER" id="PTHR37249">
    <property type="entry name" value="OS03G0206201 PROTEIN"/>
    <property type="match status" value="1"/>
</dbReference>
<feature type="signal peptide" evidence="2">
    <location>
        <begin position="1"/>
        <end position="18"/>
    </location>
</feature>
<evidence type="ECO:0000256" key="2">
    <source>
        <dbReference type="SAM" id="SignalP"/>
    </source>
</evidence>
<feature type="region of interest" description="Disordered" evidence="1">
    <location>
        <begin position="74"/>
        <end position="110"/>
    </location>
</feature>
<evidence type="ECO:0000256" key="1">
    <source>
        <dbReference type="SAM" id="MobiDB-lite"/>
    </source>
</evidence>
<reference evidence="4" key="1">
    <citation type="journal article" date="2024" name="IScience">
        <title>Strigolactones Initiate the Formation of Haustorium-like Structures in Castilleja.</title>
        <authorList>
            <person name="Buerger M."/>
            <person name="Peterson D."/>
            <person name="Chory J."/>
        </authorList>
    </citation>
    <scope>NUCLEOTIDE SEQUENCE [LARGE SCALE GENOMIC DNA]</scope>
</reference>
<proteinExistence type="predicted"/>
<feature type="chain" id="PRO_5044751567" evidence="2">
    <location>
        <begin position="19"/>
        <end position="110"/>
    </location>
</feature>
<keyword evidence="4" id="KW-1185">Reference proteome</keyword>
<dbReference type="EMBL" id="JAVIJP010000081">
    <property type="protein sequence ID" value="KAL3617901.1"/>
    <property type="molecule type" value="Genomic_DNA"/>
</dbReference>
<gene>
    <name evidence="3" type="ORF">CASFOL_038222</name>
</gene>
<dbReference type="Proteomes" id="UP001632038">
    <property type="component" value="Unassembled WGS sequence"/>
</dbReference>
<accession>A0ABD3BKD6</accession>
<organism evidence="3 4">
    <name type="scientific">Castilleja foliolosa</name>
    <dbReference type="NCBI Taxonomy" id="1961234"/>
    <lineage>
        <taxon>Eukaryota</taxon>
        <taxon>Viridiplantae</taxon>
        <taxon>Streptophyta</taxon>
        <taxon>Embryophyta</taxon>
        <taxon>Tracheophyta</taxon>
        <taxon>Spermatophyta</taxon>
        <taxon>Magnoliopsida</taxon>
        <taxon>eudicotyledons</taxon>
        <taxon>Gunneridae</taxon>
        <taxon>Pentapetalae</taxon>
        <taxon>asterids</taxon>
        <taxon>lamiids</taxon>
        <taxon>Lamiales</taxon>
        <taxon>Orobanchaceae</taxon>
        <taxon>Pedicularideae</taxon>
        <taxon>Castillejinae</taxon>
        <taxon>Castilleja</taxon>
    </lineage>
</organism>
<comment type="caution">
    <text evidence="3">The sequence shown here is derived from an EMBL/GenBank/DDBJ whole genome shotgun (WGS) entry which is preliminary data.</text>
</comment>
<dbReference type="PANTHER" id="PTHR37249:SF3">
    <property type="entry name" value="OS03G0206201 PROTEIN"/>
    <property type="match status" value="1"/>
</dbReference>
<evidence type="ECO:0000313" key="4">
    <source>
        <dbReference type="Proteomes" id="UP001632038"/>
    </source>
</evidence>
<protein>
    <submittedName>
        <fullName evidence="3">Uncharacterized protein</fullName>
    </submittedName>
</protein>
<evidence type="ECO:0000313" key="3">
    <source>
        <dbReference type="EMBL" id="KAL3617901.1"/>
    </source>
</evidence>